<dbReference type="SUPFAM" id="SSF56219">
    <property type="entry name" value="DNase I-like"/>
    <property type="match status" value="1"/>
</dbReference>
<name>A0A183IKK0_9BILA</name>
<keyword evidence="2" id="KW-1185">Reference proteome</keyword>
<sequence>MQSSSYSWASLIVDNEKWNGAIGINGPSDLNNNGMKLLRFRANNGLSIVNTSFEHRKVHQYTWYRDACAQKSMIDLIIVSSDLRRSVMDIRVKRGAELSTDHHLVVGTLRCKKWSTIRRSGGRSNRRIKWETLSSVDTRAKFAINIARRFEQIPAMTIDVETEWRLFKRGLLQAAAECCGYKRVRLPPGDQKRSSWWT</sequence>
<reference evidence="3" key="1">
    <citation type="submission" date="2016-06" db="UniProtKB">
        <authorList>
            <consortium name="WormBaseParasite"/>
        </authorList>
    </citation>
    <scope>IDENTIFICATION</scope>
</reference>
<dbReference type="WBParaSite" id="SBAD_0000432701-mRNA-1">
    <property type="protein sequence ID" value="SBAD_0000432701-mRNA-1"/>
    <property type="gene ID" value="SBAD_0000432701"/>
</dbReference>
<gene>
    <name evidence="1" type="ORF">SBAD_LOCUS4146</name>
</gene>
<dbReference type="Gene3D" id="3.60.10.10">
    <property type="entry name" value="Endonuclease/exonuclease/phosphatase"/>
    <property type="match status" value="1"/>
</dbReference>
<dbReference type="EMBL" id="UZAM01008151">
    <property type="protein sequence ID" value="VDP03503.1"/>
    <property type="molecule type" value="Genomic_DNA"/>
</dbReference>
<protein>
    <submittedName>
        <fullName evidence="3">Endo/exonuclease/phosphatase domain-containing protein</fullName>
    </submittedName>
</protein>
<dbReference type="AlphaFoldDB" id="A0A183IKK0"/>
<evidence type="ECO:0000313" key="3">
    <source>
        <dbReference type="WBParaSite" id="SBAD_0000432701-mRNA-1"/>
    </source>
</evidence>
<accession>A0A183IKK0</accession>
<proteinExistence type="predicted"/>
<dbReference type="Proteomes" id="UP000270296">
    <property type="component" value="Unassembled WGS sequence"/>
</dbReference>
<evidence type="ECO:0000313" key="2">
    <source>
        <dbReference type="Proteomes" id="UP000270296"/>
    </source>
</evidence>
<dbReference type="OrthoDB" id="5862865at2759"/>
<reference evidence="1 2" key="2">
    <citation type="submission" date="2018-11" db="EMBL/GenBank/DDBJ databases">
        <authorList>
            <consortium name="Pathogen Informatics"/>
        </authorList>
    </citation>
    <scope>NUCLEOTIDE SEQUENCE [LARGE SCALE GENOMIC DNA]</scope>
</reference>
<organism evidence="3">
    <name type="scientific">Soboliphyme baturini</name>
    <dbReference type="NCBI Taxonomy" id="241478"/>
    <lineage>
        <taxon>Eukaryota</taxon>
        <taxon>Metazoa</taxon>
        <taxon>Ecdysozoa</taxon>
        <taxon>Nematoda</taxon>
        <taxon>Enoplea</taxon>
        <taxon>Dorylaimia</taxon>
        <taxon>Dioctophymatida</taxon>
        <taxon>Dioctophymatoidea</taxon>
        <taxon>Soboliphymatidae</taxon>
        <taxon>Soboliphyme</taxon>
    </lineage>
</organism>
<dbReference type="InterPro" id="IPR036691">
    <property type="entry name" value="Endo/exonu/phosph_ase_sf"/>
</dbReference>
<evidence type="ECO:0000313" key="1">
    <source>
        <dbReference type="EMBL" id="VDP03503.1"/>
    </source>
</evidence>